<name>A0A4R0REC7_9APHY</name>
<comment type="caution">
    <text evidence="2">The sequence shown here is derived from an EMBL/GenBank/DDBJ whole genome shotgun (WGS) entry which is preliminary data.</text>
</comment>
<dbReference type="OrthoDB" id="3171382at2759"/>
<sequence length="355" mass="40116">MSHESRESQAGPSTSQQQQEKEPLYWNRLPSIKILRPPQGRYSTNTDERCFTYCSQSIHGRLSQAEPWCRTVCIRKVFNHEVKRALAVYDQDPGAHLRTVDVDSKFPLPPEGQRAARFVGSLFGTPTANSSSSASSSRDAEAQWHSVIESEKPVDEVKYWKEGWYLWMSQSRWAAQEKMDLMMCDLERQAEWQKYKDKVLEEWTAFEQGQLQGGSGSVGTVGVGDSAMENHGVGPTHAGLAALQEKPVGQDNGYDASNPAGAPFPDSVSQSLLIELPPALPPVDASVRNFLAPSFRLLETTRYSLQSGHQRQFANLVWEKAQTKEPYELMQKLLRHTWNFWTHDKDPEDENKKSS</sequence>
<gene>
    <name evidence="2" type="ORF">EIP91_001261</name>
</gene>
<protein>
    <submittedName>
        <fullName evidence="2">Uncharacterized protein</fullName>
    </submittedName>
</protein>
<organism evidence="2 3">
    <name type="scientific">Steccherinum ochraceum</name>
    <dbReference type="NCBI Taxonomy" id="92696"/>
    <lineage>
        <taxon>Eukaryota</taxon>
        <taxon>Fungi</taxon>
        <taxon>Dikarya</taxon>
        <taxon>Basidiomycota</taxon>
        <taxon>Agaricomycotina</taxon>
        <taxon>Agaricomycetes</taxon>
        <taxon>Polyporales</taxon>
        <taxon>Steccherinaceae</taxon>
        <taxon>Steccherinum</taxon>
    </lineage>
</organism>
<dbReference type="EMBL" id="RWJN01000131">
    <property type="protein sequence ID" value="TCD66540.1"/>
    <property type="molecule type" value="Genomic_DNA"/>
</dbReference>
<dbReference type="Proteomes" id="UP000292702">
    <property type="component" value="Unassembled WGS sequence"/>
</dbReference>
<reference evidence="2 3" key="1">
    <citation type="submission" date="2018-11" db="EMBL/GenBank/DDBJ databases">
        <title>Genome assembly of Steccherinum ochraceum LE-BIN_3174, the white-rot fungus of the Steccherinaceae family (The Residual Polyporoid clade, Polyporales, Basidiomycota).</title>
        <authorList>
            <person name="Fedorova T.V."/>
            <person name="Glazunova O.A."/>
            <person name="Landesman E.O."/>
            <person name="Moiseenko K.V."/>
            <person name="Psurtseva N.V."/>
            <person name="Savinova O.S."/>
            <person name="Shakhova N.V."/>
            <person name="Tyazhelova T.V."/>
            <person name="Vasina D.V."/>
        </authorList>
    </citation>
    <scope>NUCLEOTIDE SEQUENCE [LARGE SCALE GENOMIC DNA]</scope>
    <source>
        <strain evidence="2 3">LE-BIN_3174</strain>
    </source>
</reference>
<keyword evidence="3" id="KW-1185">Reference proteome</keyword>
<evidence type="ECO:0000313" key="3">
    <source>
        <dbReference type="Proteomes" id="UP000292702"/>
    </source>
</evidence>
<feature type="compositionally biased region" description="Polar residues" evidence="1">
    <location>
        <begin position="8"/>
        <end position="18"/>
    </location>
</feature>
<accession>A0A4R0REC7</accession>
<proteinExistence type="predicted"/>
<feature type="region of interest" description="Disordered" evidence="1">
    <location>
        <begin position="1"/>
        <end position="22"/>
    </location>
</feature>
<evidence type="ECO:0000256" key="1">
    <source>
        <dbReference type="SAM" id="MobiDB-lite"/>
    </source>
</evidence>
<dbReference type="AlphaFoldDB" id="A0A4R0REC7"/>
<evidence type="ECO:0000313" key="2">
    <source>
        <dbReference type="EMBL" id="TCD66540.1"/>
    </source>
</evidence>